<name>A0A7W8VBW2_9ACTN</name>
<dbReference type="PANTHER" id="PTHR38133">
    <property type="entry name" value="SLR1429 PROTEIN"/>
    <property type="match status" value="1"/>
</dbReference>
<gene>
    <name evidence="4" type="ORF">HDA36_000368</name>
</gene>
<evidence type="ECO:0000313" key="4">
    <source>
        <dbReference type="EMBL" id="MBB5430284.1"/>
    </source>
</evidence>
<sequence length="271" mass="29119">MTGGAQAPGRAGRDRWWSRRFFEALEAGADAGRLERGRGYAAGGAVRDLKVSAGEVLARVQGSRARPYRVSLIRPRLEEDDWERLSAALAGQPLFRARLLAGELPPEVERVFELLGADLFPRGLDDLVATCSCPDWGHPCKHVAAALYVLAADLDDDPFLLLAWLGRERGEFLSGLRRHARPGGPDGAGEQAGAPFADTPHPAAPAPPALPEDPEAFWSAPDPPRLPEEPLRPEPALFTADPPEGAEALLDALEPLYTRLTGTEPPAGPSR</sequence>
<dbReference type="AlphaFoldDB" id="A0A7W8VBW2"/>
<keyword evidence="1" id="KW-0862">Zinc</keyword>
<dbReference type="RefSeq" id="WP_184388057.1">
    <property type="nucleotide sequence ID" value="NZ_BAAAJD010000066.1"/>
</dbReference>
<protein>
    <submittedName>
        <fullName evidence="4">Putative Zn finger protein</fullName>
    </submittedName>
</protein>
<reference evidence="4 5" key="1">
    <citation type="submission" date="2020-08" db="EMBL/GenBank/DDBJ databases">
        <title>Sequencing the genomes of 1000 actinobacteria strains.</title>
        <authorList>
            <person name="Klenk H.-P."/>
        </authorList>
    </citation>
    <scope>NUCLEOTIDE SEQUENCE [LARGE SCALE GENOMIC DNA]</scope>
    <source>
        <strain evidence="4 5">DSM 44551</strain>
    </source>
</reference>
<proteinExistence type="predicted"/>
<organism evidence="4 5">
    <name type="scientific">Nocardiopsis composta</name>
    <dbReference type="NCBI Taxonomy" id="157465"/>
    <lineage>
        <taxon>Bacteria</taxon>
        <taxon>Bacillati</taxon>
        <taxon>Actinomycetota</taxon>
        <taxon>Actinomycetes</taxon>
        <taxon>Streptosporangiales</taxon>
        <taxon>Nocardiopsidaceae</taxon>
        <taxon>Nocardiopsis</taxon>
    </lineage>
</organism>
<comment type="caution">
    <text evidence="4">The sequence shown here is derived from an EMBL/GenBank/DDBJ whole genome shotgun (WGS) entry which is preliminary data.</text>
</comment>
<dbReference type="InterPro" id="IPR007527">
    <property type="entry name" value="Znf_SWIM"/>
</dbReference>
<dbReference type="GO" id="GO:0008270">
    <property type="term" value="F:zinc ion binding"/>
    <property type="evidence" value="ECO:0007669"/>
    <property type="project" value="UniProtKB-KW"/>
</dbReference>
<keyword evidence="5" id="KW-1185">Reference proteome</keyword>
<evidence type="ECO:0000256" key="2">
    <source>
        <dbReference type="SAM" id="MobiDB-lite"/>
    </source>
</evidence>
<evidence type="ECO:0000313" key="5">
    <source>
        <dbReference type="Proteomes" id="UP000572635"/>
    </source>
</evidence>
<dbReference type="PROSITE" id="PS50966">
    <property type="entry name" value="ZF_SWIM"/>
    <property type="match status" value="1"/>
</dbReference>
<accession>A0A7W8VBW2</accession>
<evidence type="ECO:0000256" key="1">
    <source>
        <dbReference type="PROSITE-ProRule" id="PRU00325"/>
    </source>
</evidence>
<keyword evidence="1" id="KW-0863">Zinc-finger</keyword>
<dbReference type="Proteomes" id="UP000572635">
    <property type="component" value="Unassembled WGS sequence"/>
</dbReference>
<feature type="domain" description="SWIM-type" evidence="3">
    <location>
        <begin position="120"/>
        <end position="151"/>
    </location>
</feature>
<evidence type="ECO:0000259" key="3">
    <source>
        <dbReference type="PROSITE" id="PS50966"/>
    </source>
</evidence>
<keyword evidence="1" id="KW-0479">Metal-binding</keyword>
<feature type="region of interest" description="Disordered" evidence="2">
    <location>
        <begin position="177"/>
        <end position="247"/>
    </location>
</feature>
<dbReference type="PANTHER" id="PTHR38133:SF1">
    <property type="entry name" value="SLR1429 PROTEIN"/>
    <property type="match status" value="1"/>
</dbReference>
<feature type="compositionally biased region" description="Pro residues" evidence="2">
    <location>
        <begin position="202"/>
        <end position="211"/>
    </location>
</feature>
<dbReference type="Pfam" id="PF04434">
    <property type="entry name" value="SWIM"/>
    <property type="match status" value="1"/>
</dbReference>
<dbReference type="EMBL" id="JACHDB010000001">
    <property type="protein sequence ID" value="MBB5430284.1"/>
    <property type="molecule type" value="Genomic_DNA"/>
</dbReference>